<comment type="caution">
    <text evidence="2">The sequence shown here is derived from an EMBL/GenBank/DDBJ whole genome shotgun (WGS) entry which is preliminary data.</text>
</comment>
<feature type="region of interest" description="Disordered" evidence="1">
    <location>
        <begin position="333"/>
        <end position="513"/>
    </location>
</feature>
<feature type="compositionally biased region" description="Basic residues" evidence="1">
    <location>
        <begin position="1"/>
        <end position="32"/>
    </location>
</feature>
<dbReference type="AlphaFoldDB" id="A0AAV7YFU1"/>
<evidence type="ECO:0000256" key="1">
    <source>
        <dbReference type="SAM" id="MobiDB-lite"/>
    </source>
</evidence>
<gene>
    <name evidence="2" type="ORF">M0812_25435</name>
</gene>
<feature type="compositionally biased region" description="Polar residues" evidence="1">
    <location>
        <begin position="182"/>
        <end position="197"/>
    </location>
</feature>
<organism evidence="2 3">
    <name type="scientific">Anaeramoeba flamelloides</name>
    <dbReference type="NCBI Taxonomy" id="1746091"/>
    <lineage>
        <taxon>Eukaryota</taxon>
        <taxon>Metamonada</taxon>
        <taxon>Anaeramoebidae</taxon>
        <taxon>Anaeramoeba</taxon>
    </lineage>
</organism>
<protein>
    <submittedName>
        <fullName evidence="2">Nucleolar and coiled-body phosphoprotein</fullName>
    </submittedName>
</protein>
<accession>A0AAV7YFU1</accession>
<sequence length="513" mass="59630">MNFFRKKKRNKKKKKNKKMASKKKQKKEKKKPQQNEMFLSWEIVSMEEEKNTKPQQRKQKQPKEVYSQTFLSKPKQQIEYKPVSSGSSDDGIYIGSLFDDSDEEIKKTNSKTKKNIEYRNYPNHDYSHNIHTNQKVRNHTKKPTDSSESSESSDDGIYIGSLFDDSDEEIKKTNSKIKKNDGYQNHLNHGYSHNYQTHQKEKNQNEKEIKPIFLSWNLTNSSSEEERAGNEEIASQQKQEPVKNNRLFEGPIHNFKSDSSESSESSDDGIYIGSLFEDNDEEIKKTNSKTKKNDGYQNNLNRVHLHSYQTHQKEKNQNEKEIKPIFLSWNLTNSSSEEERAGNEEIASQQKQEPVKNNRLFEGPIHNFKFVSSESSDDGMEIGSLFGDNDEEIKKTNSKTKKNDGYQNHQNYGYSHNYQTKEKERNHTQKPMFLSWGLTSSSSEEEEEIQENRPQQRQPQIGTNQLYNQSNQDINAVSSDSSDMGGISIYSLFDESSEEINDGVPRSADQIHY</sequence>
<feature type="compositionally biased region" description="Polar residues" evidence="1">
    <location>
        <begin position="452"/>
        <end position="477"/>
    </location>
</feature>
<dbReference type="EMBL" id="JANTQA010000060">
    <property type="protein sequence ID" value="KAJ3427805.1"/>
    <property type="molecule type" value="Genomic_DNA"/>
</dbReference>
<name>A0AAV7YFU1_9EUKA</name>
<evidence type="ECO:0000313" key="3">
    <source>
        <dbReference type="Proteomes" id="UP001146793"/>
    </source>
</evidence>
<feature type="compositionally biased region" description="Basic and acidic residues" evidence="1">
    <location>
        <begin position="198"/>
        <end position="210"/>
    </location>
</feature>
<proteinExistence type="predicted"/>
<dbReference type="Proteomes" id="UP001146793">
    <property type="component" value="Unassembled WGS sequence"/>
</dbReference>
<feature type="compositionally biased region" description="Low complexity" evidence="1">
    <location>
        <begin position="84"/>
        <end position="96"/>
    </location>
</feature>
<feature type="region of interest" description="Disordered" evidence="1">
    <location>
        <begin position="1"/>
        <end position="299"/>
    </location>
</feature>
<reference evidence="2" key="1">
    <citation type="submission" date="2022-08" db="EMBL/GenBank/DDBJ databases">
        <title>Novel sulphate-reducing endosymbionts in the free-living metamonad Anaeramoeba.</title>
        <authorList>
            <person name="Jerlstrom-Hultqvist J."/>
            <person name="Cepicka I."/>
            <person name="Gallot-Lavallee L."/>
            <person name="Salas-Leiva D."/>
            <person name="Curtis B.A."/>
            <person name="Zahonova K."/>
            <person name="Pipaliya S."/>
            <person name="Dacks J."/>
            <person name="Roger A.J."/>
        </authorList>
    </citation>
    <scope>NUCLEOTIDE SEQUENCE</scope>
    <source>
        <strain evidence="2">Busselton2</strain>
    </source>
</reference>
<evidence type="ECO:0000313" key="2">
    <source>
        <dbReference type="EMBL" id="KAJ3427805.1"/>
    </source>
</evidence>
<feature type="compositionally biased region" description="Polar residues" evidence="1">
    <location>
        <begin position="405"/>
        <end position="418"/>
    </location>
</feature>
<feature type="compositionally biased region" description="Low complexity" evidence="1">
    <location>
        <begin position="478"/>
        <end position="491"/>
    </location>
</feature>
<feature type="compositionally biased region" description="Polar residues" evidence="1">
    <location>
        <begin position="66"/>
        <end position="75"/>
    </location>
</feature>